<feature type="region of interest" description="Disordered" evidence="1">
    <location>
        <begin position="77"/>
        <end position="101"/>
    </location>
</feature>
<dbReference type="HOGENOM" id="CLU_179752_1_0_2"/>
<dbReference type="Proteomes" id="UP000007954">
    <property type="component" value="Chromosome"/>
</dbReference>
<sequence length="101" mass="11232">MVLIDIVQESSAYIHTKRIPTPVFPCGRIETCMSSNDDTPVEQTNNWPELVAMVYEEMSGGDGSTTLRLRNMEIQVPSKTGPDADHAHWTVDGTIDLNPEE</sequence>
<organism evidence="2 3">
    <name type="scientific">Haloquadratum walsbyi (strain DSM 16854 / JCM 12705 / C23)</name>
    <dbReference type="NCBI Taxonomy" id="768065"/>
    <lineage>
        <taxon>Archaea</taxon>
        <taxon>Methanobacteriati</taxon>
        <taxon>Methanobacteriota</taxon>
        <taxon>Stenosarchaea group</taxon>
        <taxon>Halobacteria</taxon>
        <taxon>Halobacteriales</taxon>
        <taxon>Haloferacaceae</taxon>
        <taxon>Haloquadratum</taxon>
    </lineage>
</organism>
<dbReference type="KEGG" id="hwc:Hqrw_2712"/>
<evidence type="ECO:0000313" key="2">
    <source>
        <dbReference type="EMBL" id="CCC40542.1"/>
    </source>
</evidence>
<evidence type="ECO:0000256" key="1">
    <source>
        <dbReference type="SAM" id="MobiDB-lite"/>
    </source>
</evidence>
<accession>G0LLA2</accession>
<protein>
    <submittedName>
        <fullName evidence="2">Uncharacterized protein</fullName>
    </submittedName>
</protein>
<gene>
    <name evidence="2" type="ordered locus">Hqrw_2712</name>
</gene>
<name>G0LLA2_HALWC</name>
<proteinExistence type="predicted"/>
<evidence type="ECO:0000313" key="3">
    <source>
        <dbReference type="Proteomes" id="UP000007954"/>
    </source>
</evidence>
<dbReference type="OrthoDB" id="11564at2157"/>
<dbReference type="AlphaFoldDB" id="G0LLA2"/>
<reference evidence="2 3" key="1">
    <citation type="journal article" date="2011" name="PLoS ONE">
        <title>Haloquadratum walsbyi: limited diversity in a global pond.</title>
        <authorList>
            <person name="Dyall-Smith M."/>
            <person name="Pfeiffer F."/>
            <person name="Klee K."/>
            <person name="Palm P."/>
            <person name="Gross K."/>
            <person name="Schuster S.C."/>
            <person name="Rampp M."/>
            <person name="Oesterhelt D."/>
        </authorList>
    </citation>
    <scope>NUCLEOTIDE SEQUENCE [LARGE SCALE GENOMIC DNA]</scope>
    <source>
        <strain evidence="3">DSM 16854 / JCM 12705 / C23</strain>
    </source>
</reference>
<dbReference type="EMBL" id="FR746099">
    <property type="protein sequence ID" value="CCC40542.1"/>
    <property type="molecule type" value="Genomic_DNA"/>
</dbReference>